<feature type="DNA-binding region" description="HMG box" evidence="2">
    <location>
        <begin position="239"/>
        <end position="315"/>
    </location>
</feature>
<evidence type="ECO:0000259" key="5">
    <source>
        <dbReference type="PROSITE" id="PS50118"/>
    </source>
</evidence>
<evidence type="ECO:0000313" key="7">
    <source>
        <dbReference type="Proteomes" id="UP000001072"/>
    </source>
</evidence>
<keyword evidence="2" id="KW-0539">Nucleus</keyword>
<evidence type="ECO:0000256" key="3">
    <source>
        <dbReference type="SAM" id="Coils"/>
    </source>
</evidence>
<evidence type="ECO:0000256" key="2">
    <source>
        <dbReference type="PROSITE-ProRule" id="PRU00267"/>
    </source>
</evidence>
<dbReference type="AlphaFoldDB" id="F4R9Y0"/>
<dbReference type="InParanoid" id="F4R9Y0"/>
<dbReference type="InterPro" id="IPR036910">
    <property type="entry name" value="HMG_box_dom_sf"/>
</dbReference>
<sequence>MSRAVLKRVAGVYRRKMVRRSTHSTLEVACTRGAQTSRSVALAILNMSAMTPFRMAHRKLVFTSTFRSLPSQLTTGCCSLTTSASIRAKAASRTRTTPEEFSTKSHSQSNEQDVKFKLASKPKPKRLIPPKRPWSIMQLVIESVVAEQKSATGSITSMAMRDCFRLAGEKYRSLSEEERKSYQEDLDKRRQAYEAEMRQFLDSLTPQDYVNQNEYIRRRRALGRSTARRGIPKLDPNAPKRPLNGFMLFCADIRANPTKFGEFLGLSNTPTTSITEESKVYAAYWREMKDEVKQTYLDEATRLRELYKQEKEQYDDQIKAKSAQFLSQTGVIDAPIFHQSSYVVFLSPYGVTWLFCTITA</sequence>
<dbReference type="SMART" id="SM00398">
    <property type="entry name" value="HMG"/>
    <property type="match status" value="2"/>
</dbReference>
<protein>
    <recommendedName>
        <fullName evidence="5">HMG box domain-containing protein</fullName>
    </recommendedName>
</protein>
<dbReference type="STRING" id="747676.F4R9Y0"/>
<dbReference type="HOGENOM" id="CLU_769609_0_0_1"/>
<evidence type="ECO:0000313" key="6">
    <source>
        <dbReference type="EMBL" id="EGG10610.1"/>
    </source>
</evidence>
<dbReference type="Proteomes" id="UP000001072">
    <property type="component" value="Unassembled WGS sequence"/>
</dbReference>
<dbReference type="VEuPathDB" id="FungiDB:MELLADRAFT_93640"/>
<dbReference type="Gene3D" id="1.10.30.10">
    <property type="entry name" value="High mobility group box domain"/>
    <property type="match status" value="2"/>
</dbReference>
<dbReference type="InterPro" id="IPR050342">
    <property type="entry name" value="HMGB"/>
</dbReference>
<dbReference type="OrthoDB" id="5550281at2759"/>
<dbReference type="EMBL" id="GL883094">
    <property type="protein sequence ID" value="EGG10610.1"/>
    <property type="molecule type" value="Genomic_DNA"/>
</dbReference>
<proteinExistence type="predicted"/>
<organism evidence="7">
    <name type="scientific">Melampsora larici-populina (strain 98AG31 / pathotype 3-4-7)</name>
    <name type="common">Poplar leaf rust fungus</name>
    <dbReference type="NCBI Taxonomy" id="747676"/>
    <lineage>
        <taxon>Eukaryota</taxon>
        <taxon>Fungi</taxon>
        <taxon>Dikarya</taxon>
        <taxon>Basidiomycota</taxon>
        <taxon>Pucciniomycotina</taxon>
        <taxon>Pucciniomycetes</taxon>
        <taxon>Pucciniales</taxon>
        <taxon>Melampsoraceae</taxon>
        <taxon>Melampsora</taxon>
    </lineage>
</organism>
<feature type="domain" description="HMG box" evidence="5">
    <location>
        <begin position="239"/>
        <end position="315"/>
    </location>
</feature>
<dbReference type="Pfam" id="PF00505">
    <property type="entry name" value="HMG_box"/>
    <property type="match status" value="2"/>
</dbReference>
<dbReference type="SUPFAM" id="SSF47095">
    <property type="entry name" value="HMG-box"/>
    <property type="match status" value="2"/>
</dbReference>
<feature type="coiled-coil region" evidence="3">
    <location>
        <begin position="293"/>
        <end position="324"/>
    </location>
</feature>
<dbReference type="GeneID" id="18936642"/>
<evidence type="ECO:0000256" key="4">
    <source>
        <dbReference type="SAM" id="MobiDB-lite"/>
    </source>
</evidence>
<accession>F4R9Y0</accession>
<keyword evidence="3" id="KW-0175">Coiled coil</keyword>
<dbReference type="KEGG" id="mlr:MELLADRAFT_93640"/>
<dbReference type="PROSITE" id="PS50118">
    <property type="entry name" value="HMG_BOX_2"/>
    <property type="match status" value="2"/>
</dbReference>
<gene>
    <name evidence="6" type="ORF">MELLADRAFT_93640</name>
</gene>
<dbReference type="FunCoup" id="F4R9Y0">
    <property type="interactions" value="17"/>
</dbReference>
<feature type="domain" description="HMG box" evidence="5">
    <location>
        <begin position="130"/>
        <end position="201"/>
    </location>
</feature>
<feature type="region of interest" description="Disordered" evidence="4">
    <location>
        <begin position="88"/>
        <end position="113"/>
    </location>
</feature>
<dbReference type="RefSeq" id="XP_007406079.1">
    <property type="nucleotide sequence ID" value="XM_007406017.1"/>
</dbReference>
<keyword evidence="1 2" id="KW-0238">DNA-binding</keyword>
<keyword evidence="7" id="KW-1185">Reference proteome</keyword>
<dbReference type="PANTHER" id="PTHR48112:SF22">
    <property type="entry name" value="MITOCHONDRIAL TRANSCRIPTION FACTOR A, ISOFORM B"/>
    <property type="match status" value="1"/>
</dbReference>
<feature type="DNA-binding region" description="HMG box" evidence="2">
    <location>
        <begin position="130"/>
        <end position="201"/>
    </location>
</feature>
<name>F4R9Y0_MELLP</name>
<dbReference type="eggNOG" id="KOG0381">
    <property type="taxonomic scope" value="Eukaryota"/>
</dbReference>
<dbReference type="GO" id="GO:0005634">
    <property type="term" value="C:nucleus"/>
    <property type="evidence" value="ECO:0007669"/>
    <property type="project" value="UniProtKB-UniRule"/>
</dbReference>
<evidence type="ECO:0000256" key="1">
    <source>
        <dbReference type="ARBA" id="ARBA00023125"/>
    </source>
</evidence>
<reference evidence="7" key="1">
    <citation type="journal article" date="2011" name="Proc. Natl. Acad. Sci. U.S.A.">
        <title>Obligate biotrophy features unraveled by the genomic analysis of rust fungi.</title>
        <authorList>
            <person name="Duplessis S."/>
            <person name="Cuomo C.A."/>
            <person name="Lin Y.-C."/>
            <person name="Aerts A."/>
            <person name="Tisserant E."/>
            <person name="Veneault-Fourrey C."/>
            <person name="Joly D.L."/>
            <person name="Hacquard S."/>
            <person name="Amselem J."/>
            <person name="Cantarel B.L."/>
            <person name="Chiu R."/>
            <person name="Coutinho P.M."/>
            <person name="Feau N."/>
            <person name="Field M."/>
            <person name="Frey P."/>
            <person name="Gelhaye E."/>
            <person name="Goldberg J."/>
            <person name="Grabherr M.G."/>
            <person name="Kodira C.D."/>
            <person name="Kohler A."/>
            <person name="Kuees U."/>
            <person name="Lindquist E.A."/>
            <person name="Lucas S.M."/>
            <person name="Mago R."/>
            <person name="Mauceli E."/>
            <person name="Morin E."/>
            <person name="Murat C."/>
            <person name="Pangilinan J.L."/>
            <person name="Park R."/>
            <person name="Pearson M."/>
            <person name="Quesneville H."/>
            <person name="Rouhier N."/>
            <person name="Sakthikumar S."/>
            <person name="Salamov A.A."/>
            <person name="Schmutz J."/>
            <person name="Selles B."/>
            <person name="Shapiro H."/>
            <person name="Tanguay P."/>
            <person name="Tuskan G.A."/>
            <person name="Henrissat B."/>
            <person name="Van de Peer Y."/>
            <person name="Rouze P."/>
            <person name="Ellis J.G."/>
            <person name="Dodds P.N."/>
            <person name="Schein J.E."/>
            <person name="Zhong S."/>
            <person name="Hamelin R.C."/>
            <person name="Grigoriev I.V."/>
            <person name="Szabo L.J."/>
            <person name="Martin F."/>
        </authorList>
    </citation>
    <scope>NUCLEOTIDE SEQUENCE [LARGE SCALE GENOMIC DNA]</scope>
    <source>
        <strain evidence="7">98AG31 / pathotype 3-4-7</strain>
    </source>
</reference>
<dbReference type="PANTHER" id="PTHR48112">
    <property type="entry name" value="HIGH MOBILITY GROUP PROTEIN DSP1"/>
    <property type="match status" value="1"/>
</dbReference>
<dbReference type="GO" id="GO:0003677">
    <property type="term" value="F:DNA binding"/>
    <property type="evidence" value="ECO:0007669"/>
    <property type="project" value="UniProtKB-UniRule"/>
</dbReference>
<dbReference type="InterPro" id="IPR009071">
    <property type="entry name" value="HMG_box_dom"/>
</dbReference>